<dbReference type="RefSeq" id="WP_198642715.1">
    <property type="nucleotide sequence ID" value="NZ_JAEHSL010000047.1"/>
</dbReference>
<dbReference type="EMBL" id="JAEHSL010000047">
    <property type="protein sequence ID" value="MBI6183605.1"/>
    <property type="molecule type" value="Genomic_DNA"/>
</dbReference>
<accession>A0ABS0U273</accession>
<reference evidence="1 2" key="1">
    <citation type="submission" date="2020-12" db="EMBL/GenBank/DDBJ databases">
        <title>Enhanced detection system for hospital associated transmission using whole genome sequencing surveillance.</title>
        <authorList>
            <person name="Harrison L.H."/>
            <person name="Van Tyne D."/>
            <person name="Marsh J.W."/>
            <person name="Griffith M.P."/>
            <person name="Snyder D.J."/>
            <person name="Cooper V.S."/>
            <person name="Mustapha M."/>
        </authorList>
    </citation>
    <scope>NUCLEOTIDE SEQUENCE [LARGE SCALE GENOMIC DNA]</scope>
    <source>
        <strain evidence="1 2">SER00238</strain>
    </source>
</reference>
<protein>
    <submittedName>
        <fullName evidence="1">Uncharacterized protein</fullName>
    </submittedName>
</protein>
<organism evidence="1 2">
    <name type="scientific">Serratia proteamaculans</name>
    <dbReference type="NCBI Taxonomy" id="28151"/>
    <lineage>
        <taxon>Bacteria</taxon>
        <taxon>Pseudomonadati</taxon>
        <taxon>Pseudomonadota</taxon>
        <taxon>Gammaproteobacteria</taxon>
        <taxon>Enterobacterales</taxon>
        <taxon>Yersiniaceae</taxon>
        <taxon>Serratia</taxon>
    </lineage>
</organism>
<evidence type="ECO:0000313" key="1">
    <source>
        <dbReference type="EMBL" id="MBI6183605.1"/>
    </source>
</evidence>
<comment type="caution">
    <text evidence="1">The sequence shown here is derived from an EMBL/GenBank/DDBJ whole genome shotgun (WGS) entry which is preliminary data.</text>
</comment>
<dbReference type="Proteomes" id="UP000639004">
    <property type="component" value="Unassembled WGS sequence"/>
</dbReference>
<proteinExistence type="predicted"/>
<evidence type="ECO:0000313" key="2">
    <source>
        <dbReference type="Proteomes" id="UP000639004"/>
    </source>
</evidence>
<gene>
    <name evidence="1" type="ORF">JEQ07_24810</name>
</gene>
<sequence>MADFMGSINDGLNAAKKADENRAEITSVMDELNLQLGMATNNCVRLITRSFYKEEPVRYQTMAEKIMGVSLSDKPRELYTALAISHTDKDYGFNDIEVAKWSVDKNGYPCVIKLGSDELYCEDKEALEAALASLMRDADVGAAVLKCMNFRPKAK</sequence>
<name>A0ABS0U273_SERPR</name>
<keyword evidence="2" id="KW-1185">Reference proteome</keyword>